<keyword evidence="1" id="KW-0175">Coiled coil</keyword>
<sequence length="194" mass="22442">MSSSILHSILSTTQSTALNDLNPLSIKLDEANFPTWKKEALEAIQASKVEKFITEGNDGGRPRPRKFRSYRDELVYKINKKNWDQQDQVVYRWLLASISPDLHTRMAGCQHAFQKECEKLREYVKTLEDENSMLQQRVKNLDEECLEACNQKDSLERPENLAKECLEVSNEIDAIELADRKELPCVTMKNGEHE</sequence>
<evidence type="ECO:0000313" key="2">
    <source>
        <dbReference type="EMBL" id="KAL2347826.1"/>
    </source>
</evidence>
<accession>A0ABD1NIC3</accession>
<dbReference type="Proteomes" id="UP001603857">
    <property type="component" value="Unassembled WGS sequence"/>
</dbReference>
<proteinExistence type="predicted"/>
<organism evidence="2 3">
    <name type="scientific">Flemingia macrophylla</name>
    <dbReference type="NCBI Taxonomy" id="520843"/>
    <lineage>
        <taxon>Eukaryota</taxon>
        <taxon>Viridiplantae</taxon>
        <taxon>Streptophyta</taxon>
        <taxon>Embryophyta</taxon>
        <taxon>Tracheophyta</taxon>
        <taxon>Spermatophyta</taxon>
        <taxon>Magnoliopsida</taxon>
        <taxon>eudicotyledons</taxon>
        <taxon>Gunneridae</taxon>
        <taxon>Pentapetalae</taxon>
        <taxon>rosids</taxon>
        <taxon>fabids</taxon>
        <taxon>Fabales</taxon>
        <taxon>Fabaceae</taxon>
        <taxon>Papilionoideae</taxon>
        <taxon>50 kb inversion clade</taxon>
        <taxon>NPAAA clade</taxon>
        <taxon>indigoferoid/millettioid clade</taxon>
        <taxon>Phaseoleae</taxon>
        <taxon>Flemingia</taxon>
    </lineage>
</organism>
<reference evidence="2 3" key="1">
    <citation type="submission" date="2024-08" db="EMBL/GenBank/DDBJ databases">
        <title>Insights into the chromosomal genome structure of Flemingia macrophylla.</title>
        <authorList>
            <person name="Ding Y."/>
            <person name="Zhao Y."/>
            <person name="Bi W."/>
            <person name="Wu M."/>
            <person name="Zhao G."/>
            <person name="Gong Y."/>
            <person name="Li W."/>
            <person name="Zhang P."/>
        </authorList>
    </citation>
    <scope>NUCLEOTIDE SEQUENCE [LARGE SCALE GENOMIC DNA]</scope>
    <source>
        <strain evidence="2">DYQJB</strain>
        <tissue evidence="2">Leaf</tissue>
    </source>
</reference>
<comment type="caution">
    <text evidence="2">The sequence shown here is derived from an EMBL/GenBank/DDBJ whole genome shotgun (WGS) entry which is preliminary data.</text>
</comment>
<name>A0ABD1NIC3_9FABA</name>
<keyword evidence="3" id="KW-1185">Reference proteome</keyword>
<dbReference type="PANTHER" id="PTHR47481:SF30">
    <property type="entry name" value="CCHC-TYPE DOMAIN-CONTAINING PROTEIN"/>
    <property type="match status" value="1"/>
</dbReference>
<dbReference type="AlphaFoldDB" id="A0ABD1NIC3"/>
<feature type="coiled-coil region" evidence="1">
    <location>
        <begin position="110"/>
        <end position="151"/>
    </location>
</feature>
<gene>
    <name evidence="2" type="ORF">Fmac_001826</name>
</gene>
<evidence type="ECO:0000313" key="3">
    <source>
        <dbReference type="Proteomes" id="UP001603857"/>
    </source>
</evidence>
<dbReference type="EMBL" id="JBGMDY010000001">
    <property type="protein sequence ID" value="KAL2347826.1"/>
    <property type="molecule type" value="Genomic_DNA"/>
</dbReference>
<evidence type="ECO:0000256" key="1">
    <source>
        <dbReference type="SAM" id="Coils"/>
    </source>
</evidence>
<protein>
    <recommendedName>
        <fullName evidence="4">Retrotransposon Copia-like N-terminal domain-containing protein</fullName>
    </recommendedName>
</protein>
<dbReference type="PANTHER" id="PTHR47481">
    <property type="match status" value="1"/>
</dbReference>
<evidence type="ECO:0008006" key="4">
    <source>
        <dbReference type="Google" id="ProtNLM"/>
    </source>
</evidence>